<organism evidence="5 6">
    <name type="scientific">Achromobacter spanius</name>
    <dbReference type="NCBI Taxonomy" id="217203"/>
    <lineage>
        <taxon>Bacteria</taxon>
        <taxon>Pseudomonadati</taxon>
        <taxon>Pseudomonadota</taxon>
        <taxon>Betaproteobacteria</taxon>
        <taxon>Burkholderiales</taxon>
        <taxon>Alcaligenaceae</taxon>
        <taxon>Achromobacter</taxon>
    </lineage>
</organism>
<evidence type="ECO:0000256" key="2">
    <source>
        <dbReference type="ARBA" id="ARBA00022676"/>
    </source>
</evidence>
<keyword evidence="3 5" id="KW-0808">Transferase</keyword>
<proteinExistence type="inferred from homology"/>
<name>A0A2S5GWK2_9BURK</name>
<dbReference type="Gene3D" id="3.90.550.10">
    <property type="entry name" value="Spore Coat Polysaccharide Biosynthesis Protein SpsA, Chain A"/>
    <property type="match status" value="1"/>
</dbReference>
<reference evidence="5 6" key="1">
    <citation type="submission" date="2018-02" db="EMBL/GenBank/DDBJ databases">
        <title>Draft Genome of Achromobacter spanius stain 6.</title>
        <authorList>
            <person name="Gunasekera T.S."/>
            <person name="Radwan O."/>
            <person name="Ruiz O.N."/>
        </authorList>
    </citation>
    <scope>NUCLEOTIDE SEQUENCE [LARGE SCALE GENOMIC DNA]</scope>
    <source>
        <strain evidence="5 6">6</strain>
    </source>
</reference>
<dbReference type="OrthoDB" id="9802649at2"/>
<feature type="domain" description="Glycosyltransferase 2-like" evidence="4">
    <location>
        <begin position="1"/>
        <end position="108"/>
    </location>
</feature>
<dbReference type="Proteomes" id="UP000239990">
    <property type="component" value="Unassembled WGS sequence"/>
</dbReference>
<evidence type="ECO:0000259" key="4">
    <source>
        <dbReference type="Pfam" id="PF00535"/>
    </source>
</evidence>
<dbReference type="PANTHER" id="PTHR43685">
    <property type="entry name" value="GLYCOSYLTRANSFERASE"/>
    <property type="match status" value="1"/>
</dbReference>
<dbReference type="CDD" id="cd04196">
    <property type="entry name" value="GT_2_like_d"/>
    <property type="match status" value="1"/>
</dbReference>
<protein>
    <submittedName>
        <fullName evidence="5">Glycosyl transferase family 2</fullName>
    </submittedName>
</protein>
<dbReference type="InterPro" id="IPR029044">
    <property type="entry name" value="Nucleotide-diphossugar_trans"/>
</dbReference>
<gene>
    <name evidence="5" type="ORF">C4E15_04840</name>
</gene>
<evidence type="ECO:0000313" key="6">
    <source>
        <dbReference type="Proteomes" id="UP000239990"/>
    </source>
</evidence>
<dbReference type="SUPFAM" id="SSF53448">
    <property type="entry name" value="Nucleotide-diphospho-sugar transferases"/>
    <property type="match status" value="1"/>
</dbReference>
<dbReference type="InterPro" id="IPR001173">
    <property type="entry name" value="Glyco_trans_2-like"/>
</dbReference>
<dbReference type="GO" id="GO:0016757">
    <property type="term" value="F:glycosyltransferase activity"/>
    <property type="evidence" value="ECO:0007669"/>
    <property type="project" value="UniProtKB-KW"/>
</dbReference>
<sequence>MCTYDGQQYLPEQLESFEAQTHTDWIVCASDDGSKDDTHAILARYQSQWQPGQLQVFSGPRKGFVANFLSLTCNPAIHADLYAYSDQDDVWHAEKLERAAHWHTSIPAGVPALYCTRTALIDGSGAPIGQSPLFTRPASFANALTQNVGGGNTMVFNDAARQLLLNAGPQPEAVAHDWWVYLLISACGGRVHYDPRPSLLYRQHGGNLIGANASFAARIERIRMLIAGHLRDWNDRNIRMLTPLQAQLTEQNRETFNRFVAARKKGPVGRVIGVVKSGVYRQTALGNFGLLVAAALNKI</sequence>
<evidence type="ECO:0000256" key="1">
    <source>
        <dbReference type="ARBA" id="ARBA00006739"/>
    </source>
</evidence>
<dbReference type="Pfam" id="PF00535">
    <property type="entry name" value="Glycos_transf_2"/>
    <property type="match status" value="1"/>
</dbReference>
<evidence type="ECO:0000313" key="5">
    <source>
        <dbReference type="EMBL" id="PPA77358.1"/>
    </source>
</evidence>
<comment type="similarity">
    <text evidence="1">Belongs to the glycosyltransferase 2 family.</text>
</comment>
<dbReference type="AlphaFoldDB" id="A0A2S5GWK2"/>
<dbReference type="InterPro" id="IPR050834">
    <property type="entry name" value="Glycosyltransf_2"/>
</dbReference>
<dbReference type="PANTHER" id="PTHR43685:SF5">
    <property type="entry name" value="GLYCOSYLTRANSFERASE EPSE-RELATED"/>
    <property type="match status" value="1"/>
</dbReference>
<accession>A0A2S5GWK2</accession>
<keyword evidence="2" id="KW-0328">Glycosyltransferase</keyword>
<comment type="caution">
    <text evidence="5">The sequence shown here is derived from an EMBL/GenBank/DDBJ whole genome shotgun (WGS) entry which is preliminary data.</text>
</comment>
<dbReference type="EMBL" id="PREU01000002">
    <property type="protein sequence ID" value="PPA77358.1"/>
    <property type="molecule type" value="Genomic_DNA"/>
</dbReference>
<evidence type="ECO:0000256" key="3">
    <source>
        <dbReference type="ARBA" id="ARBA00022679"/>
    </source>
</evidence>